<protein>
    <submittedName>
        <fullName evidence="3">Serine hydrolase FSH</fullName>
    </submittedName>
</protein>
<name>A0AAN6ZPA7_9PEZI</name>
<feature type="domain" description="Serine hydrolase" evidence="2">
    <location>
        <begin position="2"/>
        <end position="236"/>
    </location>
</feature>
<dbReference type="InterPro" id="IPR050593">
    <property type="entry name" value="LovG"/>
</dbReference>
<dbReference type="RefSeq" id="XP_062637707.1">
    <property type="nucleotide sequence ID" value="XM_062777035.1"/>
</dbReference>
<dbReference type="GeneID" id="87813648"/>
<dbReference type="PANTHER" id="PTHR48070:SF4">
    <property type="entry name" value="ESTERASE ALNB"/>
    <property type="match status" value="1"/>
</dbReference>
<dbReference type="GO" id="GO:0016787">
    <property type="term" value="F:hydrolase activity"/>
    <property type="evidence" value="ECO:0007669"/>
    <property type="project" value="UniProtKB-KW"/>
</dbReference>
<dbReference type="EMBL" id="MU853578">
    <property type="protein sequence ID" value="KAK4144336.1"/>
    <property type="molecule type" value="Genomic_DNA"/>
</dbReference>
<proteinExistence type="predicted"/>
<evidence type="ECO:0000313" key="3">
    <source>
        <dbReference type="EMBL" id="KAK4144336.1"/>
    </source>
</evidence>
<dbReference type="InterPro" id="IPR005645">
    <property type="entry name" value="FSH-like_dom"/>
</dbReference>
<dbReference type="SUPFAM" id="SSF53474">
    <property type="entry name" value="alpha/beta-Hydrolases"/>
    <property type="match status" value="1"/>
</dbReference>
<dbReference type="Pfam" id="PF03959">
    <property type="entry name" value="FSH1"/>
    <property type="match status" value="1"/>
</dbReference>
<evidence type="ECO:0000259" key="2">
    <source>
        <dbReference type="Pfam" id="PF03959"/>
    </source>
</evidence>
<reference evidence="3" key="2">
    <citation type="submission" date="2023-05" db="EMBL/GenBank/DDBJ databases">
        <authorList>
            <consortium name="Lawrence Berkeley National Laboratory"/>
            <person name="Steindorff A."/>
            <person name="Hensen N."/>
            <person name="Bonometti L."/>
            <person name="Westerberg I."/>
            <person name="Brannstrom I.O."/>
            <person name="Guillou S."/>
            <person name="Cros-Aarteil S."/>
            <person name="Calhoun S."/>
            <person name="Haridas S."/>
            <person name="Kuo A."/>
            <person name="Mondo S."/>
            <person name="Pangilinan J."/>
            <person name="Riley R."/>
            <person name="Labutti K."/>
            <person name="Andreopoulos B."/>
            <person name="Lipzen A."/>
            <person name="Chen C."/>
            <person name="Yanf M."/>
            <person name="Daum C."/>
            <person name="Ng V."/>
            <person name="Clum A."/>
            <person name="Ohm R."/>
            <person name="Martin F."/>
            <person name="Silar P."/>
            <person name="Natvig D."/>
            <person name="Lalanne C."/>
            <person name="Gautier V."/>
            <person name="Ament-Velasquez S.L."/>
            <person name="Kruys A."/>
            <person name="Hutchinson M.I."/>
            <person name="Powell A.J."/>
            <person name="Barry K."/>
            <person name="Miller A.N."/>
            <person name="Grigoriev I.V."/>
            <person name="Debuchy R."/>
            <person name="Gladieux P."/>
            <person name="Thoren M.H."/>
            <person name="Johannesson H."/>
        </authorList>
    </citation>
    <scope>NUCLEOTIDE SEQUENCE</scope>
    <source>
        <strain evidence="3">CBS 141.50</strain>
    </source>
</reference>
<evidence type="ECO:0000256" key="1">
    <source>
        <dbReference type="ARBA" id="ARBA00022801"/>
    </source>
</evidence>
<organism evidence="3 4">
    <name type="scientific">Dichotomopilus funicola</name>
    <dbReference type="NCBI Taxonomy" id="1934379"/>
    <lineage>
        <taxon>Eukaryota</taxon>
        <taxon>Fungi</taxon>
        <taxon>Dikarya</taxon>
        <taxon>Ascomycota</taxon>
        <taxon>Pezizomycotina</taxon>
        <taxon>Sordariomycetes</taxon>
        <taxon>Sordariomycetidae</taxon>
        <taxon>Sordariales</taxon>
        <taxon>Chaetomiaceae</taxon>
        <taxon>Dichotomopilus</taxon>
    </lineage>
</organism>
<dbReference type="GO" id="GO:0005634">
    <property type="term" value="C:nucleus"/>
    <property type="evidence" value="ECO:0007669"/>
    <property type="project" value="TreeGrafter"/>
</dbReference>
<reference evidence="3" key="1">
    <citation type="journal article" date="2023" name="Mol. Phylogenet. Evol.">
        <title>Genome-scale phylogeny and comparative genomics of the fungal order Sordariales.</title>
        <authorList>
            <person name="Hensen N."/>
            <person name="Bonometti L."/>
            <person name="Westerberg I."/>
            <person name="Brannstrom I.O."/>
            <person name="Guillou S."/>
            <person name="Cros-Aarteil S."/>
            <person name="Calhoun S."/>
            <person name="Haridas S."/>
            <person name="Kuo A."/>
            <person name="Mondo S."/>
            <person name="Pangilinan J."/>
            <person name="Riley R."/>
            <person name="LaButti K."/>
            <person name="Andreopoulos B."/>
            <person name="Lipzen A."/>
            <person name="Chen C."/>
            <person name="Yan M."/>
            <person name="Daum C."/>
            <person name="Ng V."/>
            <person name="Clum A."/>
            <person name="Steindorff A."/>
            <person name="Ohm R.A."/>
            <person name="Martin F."/>
            <person name="Silar P."/>
            <person name="Natvig D.O."/>
            <person name="Lalanne C."/>
            <person name="Gautier V."/>
            <person name="Ament-Velasquez S.L."/>
            <person name="Kruys A."/>
            <person name="Hutchinson M.I."/>
            <person name="Powell A.J."/>
            <person name="Barry K."/>
            <person name="Miller A.N."/>
            <person name="Grigoriev I.V."/>
            <person name="Debuchy R."/>
            <person name="Gladieux P."/>
            <person name="Hiltunen Thoren M."/>
            <person name="Johannesson H."/>
        </authorList>
    </citation>
    <scope>NUCLEOTIDE SEQUENCE</scope>
    <source>
        <strain evidence="3">CBS 141.50</strain>
    </source>
</reference>
<sequence>MKFLCLPGTFGSAVNFETQLQPLVFRLKEHGIAQFSFTQGQHKATPPPGFERYFGVAPNYRFVGFDGLHGNIRNLTVGEGYHEDTMRRHVRTNKVDRCPWANVQDAVNYVFETMEADQDIQGLLAYSEGAMIAATMVLQDTQRAVRDSRPRRIKCAIFLSGWPPLCEREGGGTSLVLADETTKDMMIDIPTLHVLGCNDPYLAGAVSLYNMCDEDTAELLDHGMGHAIPRDADTVELICDAARRLVDKV</sequence>
<keyword evidence="4" id="KW-1185">Reference proteome</keyword>
<gene>
    <name evidence="3" type="ORF">C8A04DRAFT_11614</name>
</gene>
<dbReference type="InterPro" id="IPR029058">
    <property type="entry name" value="AB_hydrolase_fold"/>
</dbReference>
<dbReference type="Gene3D" id="3.40.50.1820">
    <property type="entry name" value="alpha/beta hydrolase"/>
    <property type="match status" value="1"/>
</dbReference>
<comment type="caution">
    <text evidence="3">The sequence shown here is derived from an EMBL/GenBank/DDBJ whole genome shotgun (WGS) entry which is preliminary data.</text>
</comment>
<evidence type="ECO:0000313" key="4">
    <source>
        <dbReference type="Proteomes" id="UP001302676"/>
    </source>
</evidence>
<dbReference type="GO" id="GO:0005737">
    <property type="term" value="C:cytoplasm"/>
    <property type="evidence" value="ECO:0007669"/>
    <property type="project" value="TreeGrafter"/>
</dbReference>
<dbReference type="PANTHER" id="PTHR48070">
    <property type="entry name" value="ESTERASE OVCA2"/>
    <property type="match status" value="1"/>
</dbReference>
<dbReference type="AlphaFoldDB" id="A0AAN6ZPA7"/>
<dbReference type="Proteomes" id="UP001302676">
    <property type="component" value="Unassembled WGS sequence"/>
</dbReference>
<dbReference type="GO" id="GO:0019748">
    <property type="term" value="P:secondary metabolic process"/>
    <property type="evidence" value="ECO:0007669"/>
    <property type="project" value="TreeGrafter"/>
</dbReference>
<keyword evidence="1 3" id="KW-0378">Hydrolase</keyword>
<accession>A0AAN6ZPA7</accession>